<gene>
    <name evidence="1" type="ORF">UCREL1_1584</name>
</gene>
<evidence type="ECO:0000313" key="2">
    <source>
        <dbReference type="Proteomes" id="UP000012174"/>
    </source>
</evidence>
<dbReference type="AlphaFoldDB" id="M7TXI9"/>
<organism evidence="1 2">
    <name type="scientific">Eutypa lata (strain UCR-EL1)</name>
    <name type="common">Grapevine dieback disease fungus</name>
    <name type="synonym">Eutypa armeniacae</name>
    <dbReference type="NCBI Taxonomy" id="1287681"/>
    <lineage>
        <taxon>Eukaryota</taxon>
        <taxon>Fungi</taxon>
        <taxon>Dikarya</taxon>
        <taxon>Ascomycota</taxon>
        <taxon>Pezizomycotina</taxon>
        <taxon>Sordariomycetes</taxon>
        <taxon>Xylariomycetidae</taxon>
        <taxon>Xylariales</taxon>
        <taxon>Diatrypaceae</taxon>
        <taxon>Eutypa</taxon>
    </lineage>
</organism>
<dbReference type="EMBL" id="KB705647">
    <property type="protein sequence ID" value="EMR71375.1"/>
    <property type="molecule type" value="Genomic_DNA"/>
</dbReference>
<dbReference type="Proteomes" id="UP000012174">
    <property type="component" value="Unassembled WGS sequence"/>
</dbReference>
<protein>
    <submittedName>
        <fullName evidence="1">Uncharacterized protein</fullName>
    </submittedName>
</protein>
<reference evidence="2" key="1">
    <citation type="journal article" date="2013" name="Genome Announc.">
        <title>Draft genome sequence of the grapevine dieback fungus Eutypa lata UCR-EL1.</title>
        <authorList>
            <person name="Blanco-Ulate B."/>
            <person name="Rolshausen P.E."/>
            <person name="Cantu D."/>
        </authorList>
    </citation>
    <scope>NUCLEOTIDE SEQUENCE [LARGE SCALE GENOMIC DNA]</scope>
    <source>
        <strain evidence="2">UCR-EL1</strain>
    </source>
</reference>
<dbReference type="HOGENOM" id="CLU_1740526_0_0_1"/>
<dbReference type="KEGG" id="ela:UCREL1_1584"/>
<proteinExistence type="predicted"/>
<keyword evidence="2" id="KW-1185">Reference proteome</keyword>
<accession>M7TXI9</accession>
<sequence>MAKQTGTLSEAFNDAFYLFSHILFLSNIYKELMSTNIGGLESVEFAELVLEAAQWRMECGSGHEATPLIDQVEAIYNKLEISANPRQYGQLYRARVLLARDYGHGQDCLRYAKLEIEQEQVRADREGGLTGELAISNNNMAMAYAYCGNY</sequence>
<evidence type="ECO:0000313" key="1">
    <source>
        <dbReference type="EMBL" id="EMR71375.1"/>
    </source>
</evidence>
<name>M7TXI9_EUTLA</name>